<protein>
    <submittedName>
        <fullName evidence="2">Uncharacterized protein</fullName>
    </submittedName>
</protein>
<sequence length="448" mass="52458">MKKAKIRIEAKKKNEQITEYTFKSKDSIILTLVLMGVLMMIVFTVGMLMYGETPIHSKKLPAIVGTTAFEMLLAVALITMIDSYRGYLIKIDERGVTVRAGGVTRIFKRKPKYNLVRWEELDAIIQVRKIMPAVTGRFIYRKNTYWLYIIPINGRCQSVKREYTVSMEFLSPDDEYALENIIKELKPTYIKEKESEDPFVFYYSNSLNQEKRHITVEKLRKRTIFFNSIALWYVCTFILMAALPALNENFNNDHYYYSKMYTGPYKKYVMKFSKPTYWRYANDSKTEGISTGSYEVAYIIDHQKYPEFYPKIKAQIAIGKGSFNEATDYDSSSFDECRESQSEDANNEEISEDNKHNIIKQRNDINITKYHYCHYGRMNAYDNVNLKTVIILDYKGAIYRIVIETEEQRDRFGENLETNLKFLAMKKLHKKTVSDAIKATVIDKPSNL</sequence>
<dbReference type="KEGG" id="mdv:C5Q96_05485"/>
<evidence type="ECO:0000313" key="3">
    <source>
        <dbReference type="Proteomes" id="UP000237883"/>
    </source>
</evidence>
<keyword evidence="1" id="KW-0472">Membrane</keyword>
<dbReference type="Proteomes" id="UP000237883">
    <property type="component" value="Chromosome"/>
</dbReference>
<reference evidence="3" key="1">
    <citation type="submission" date="2018-02" db="EMBL/GenBank/DDBJ databases">
        <authorList>
            <person name="Holder M.E."/>
            <person name="Ajami N.J."/>
            <person name="Petrosino J.F."/>
        </authorList>
    </citation>
    <scope>NUCLEOTIDE SEQUENCE [LARGE SCALE GENOMIC DNA]</scope>
    <source>
        <strain evidence="3">CCUG 47132</strain>
    </source>
</reference>
<feature type="transmembrane region" description="Helical" evidence="1">
    <location>
        <begin position="28"/>
        <end position="50"/>
    </location>
</feature>
<feature type="transmembrane region" description="Helical" evidence="1">
    <location>
        <begin position="62"/>
        <end position="81"/>
    </location>
</feature>
<proteinExistence type="predicted"/>
<keyword evidence="1" id="KW-1133">Transmembrane helix</keyword>
<dbReference type="EMBL" id="CP027228">
    <property type="protein sequence ID" value="AVM48327.1"/>
    <property type="molecule type" value="Genomic_DNA"/>
</dbReference>
<dbReference type="RefSeq" id="WP_106057400.1">
    <property type="nucleotide sequence ID" value="NZ_CP027228.1"/>
</dbReference>
<feature type="transmembrane region" description="Helical" evidence="1">
    <location>
        <begin position="224"/>
        <end position="246"/>
    </location>
</feature>
<accession>A0A2S0L4Y6</accession>
<evidence type="ECO:0000313" key="2">
    <source>
        <dbReference type="EMBL" id="AVM48327.1"/>
    </source>
</evidence>
<keyword evidence="3" id="KW-1185">Reference proteome</keyword>
<name>A0A2S0L4Y6_9FIRM</name>
<organism evidence="2 3">
    <name type="scientific">Mogibacterium diversum</name>
    <dbReference type="NCBI Taxonomy" id="114527"/>
    <lineage>
        <taxon>Bacteria</taxon>
        <taxon>Bacillati</taxon>
        <taxon>Bacillota</taxon>
        <taxon>Clostridia</taxon>
        <taxon>Peptostreptococcales</taxon>
        <taxon>Anaerovoracaceae</taxon>
        <taxon>Mogibacterium</taxon>
    </lineage>
</organism>
<keyword evidence="1" id="KW-0812">Transmembrane</keyword>
<dbReference type="AlphaFoldDB" id="A0A2S0L4Y6"/>
<evidence type="ECO:0000256" key="1">
    <source>
        <dbReference type="SAM" id="Phobius"/>
    </source>
</evidence>
<dbReference type="GeneID" id="78391712"/>
<dbReference type="OrthoDB" id="9900232at2"/>
<gene>
    <name evidence="2" type="ORF">C5Q96_05485</name>
</gene>